<sequence>MSCNYDENLLNYNYGDSIPENSLIPLQDQFQKTHIIKVCYKIDYFMNFVYLNQQQQQQKNFSSYDCQYNGLSFQLNQKTQKCPISDIKFSKENQIENYEKIAIENNDNYNFFIKRNDNNSTPLVGLFLQKDELKGLRKTDLIFDSVSLCKFDQYTLLCEQYQLELAQYSLQLENQIPYTPFCSLNYEEFSSQKEDFHILIYILTQLIFFIFLTILCLDNNFKDIYAVQALLNYGLFIIIFMTVYNYYYYNYLSRYLNSIGWSCLLESPLKSELQWIESYVSCIEIIIALQFCLFVICFVAIKLIEKA</sequence>
<dbReference type="EMBL" id="GG662308">
    <property type="protein sequence ID" value="EAS06083.1"/>
    <property type="molecule type" value="Genomic_DNA"/>
</dbReference>
<evidence type="ECO:0000313" key="3">
    <source>
        <dbReference type="Proteomes" id="UP000009168"/>
    </source>
</evidence>
<dbReference type="RefSeq" id="XP_001026328.1">
    <property type="nucleotide sequence ID" value="XM_001026328.1"/>
</dbReference>
<keyword evidence="3" id="KW-1185">Reference proteome</keyword>
<gene>
    <name evidence="2" type="ORF">TTHERM_00669080</name>
</gene>
<keyword evidence="1" id="KW-1133">Transmembrane helix</keyword>
<dbReference type="HOGENOM" id="CLU_887052_0_0_1"/>
<dbReference type="KEGG" id="tet:TTHERM_00669080"/>
<evidence type="ECO:0000256" key="1">
    <source>
        <dbReference type="SAM" id="Phobius"/>
    </source>
</evidence>
<reference evidence="3" key="1">
    <citation type="journal article" date="2006" name="PLoS Biol.">
        <title>Macronuclear genome sequence of the ciliate Tetrahymena thermophila, a model eukaryote.</title>
        <authorList>
            <person name="Eisen J.A."/>
            <person name="Coyne R.S."/>
            <person name="Wu M."/>
            <person name="Wu D."/>
            <person name="Thiagarajan M."/>
            <person name="Wortman J.R."/>
            <person name="Badger J.H."/>
            <person name="Ren Q."/>
            <person name="Amedeo P."/>
            <person name="Jones K.M."/>
            <person name="Tallon L.J."/>
            <person name="Delcher A.L."/>
            <person name="Salzberg S.L."/>
            <person name="Silva J.C."/>
            <person name="Haas B.J."/>
            <person name="Majoros W.H."/>
            <person name="Farzad M."/>
            <person name="Carlton J.M."/>
            <person name="Smith R.K. Jr."/>
            <person name="Garg J."/>
            <person name="Pearlman R.E."/>
            <person name="Karrer K.M."/>
            <person name="Sun L."/>
            <person name="Manning G."/>
            <person name="Elde N.C."/>
            <person name="Turkewitz A.P."/>
            <person name="Asai D.J."/>
            <person name="Wilkes D.E."/>
            <person name="Wang Y."/>
            <person name="Cai H."/>
            <person name="Collins K."/>
            <person name="Stewart B.A."/>
            <person name="Lee S.R."/>
            <person name="Wilamowska K."/>
            <person name="Weinberg Z."/>
            <person name="Ruzzo W.L."/>
            <person name="Wloga D."/>
            <person name="Gaertig J."/>
            <person name="Frankel J."/>
            <person name="Tsao C.-C."/>
            <person name="Gorovsky M.A."/>
            <person name="Keeling P.J."/>
            <person name="Waller R.F."/>
            <person name="Patron N.J."/>
            <person name="Cherry J.M."/>
            <person name="Stover N.A."/>
            <person name="Krieger C.J."/>
            <person name="del Toro C."/>
            <person name="Ryder H.F."/>
            <person name="Williamson S.C."/>
            <person name="Barbeau R.A."/>
            <person name="Hamilton E.P."/>
            <person name="Orias E."/>
        </authorList>
    </citation>
    <scope>NUCLEOTIDE SEQUENCE [LARGE SCALE GENOMIC DNA]</scope>
    <source>
        <strain evidence="3">SB210</strain>
    </source>
</reference>
<name>I7LXS1_TETTS</name>
<dbReference type="InParanoid" id="I7LXS1"/>
<dbReference type="GeneID" id="7826726"/>
<dbReference type="Proteomes" id="UP000009168">
    <property type="component" value="Unassembled WGS sequence"/>
</dbReference>
<organism evidence="2 3">
    <name type="scientific">Tetrahymena thermophila (strain SB210)</name>
    <dbReference type="NCBI Taxonomy" id="312017"/>
    <lineage>
        <taxon>Eukaryota</taxon>
        <taxon>Sar</taxon>
        <taxon>Alveolata</taxon>
        <taxon>Ciliophora</taxon>
        <taxon>Intramacronucleata</taxon>
        <taxon>Oligohymenophorea</taxon>
        <taxon>Hymenostomatida</taxon>
        <taxon>Tetrahymenina</taxon>
        <taxon>Tetrahymenidae</taxon>
        <taxon>Tetrahymena</taxon>
    </lineage>
</organism>
<protein>
    <submittedName>
        <fullName evidence="2">Transmembrane protein, putative</fullName>
    </submittedName>
</protein>
<proteinExistence type="predicted"/>
<accession>I7LXS1</accession>
<evidence type="ECO:0000313" key="2">
    <source>
        <dbReference type="EMBL" id="EAS06083.1"/>
    </source>
</evidence>
<dbReference type="AlphaFoldDB" id="I7LXS1"/>
<feature type="transmembrane region" description="Helical" evidence="1">
    <location>
        <begin position="229"/>
        <end position="249"/>
    </location>
</feature>
<keyword evidence="1 2" id="KW-0812">Transmembrane</keyword>
<feature type="transmembrane region" description="Helical" evidence="1">
    <location>
        <begin position="198"/>
        <end position="217"/>
    </location>
</feature>
<keyword evidence="1" id="KW-0472">Membrane</keyword>
<feature type="transmembrane region" description="Helical" evidence="1">
    <location>
        <begin position="278"/>
        <end position="301"/>
    </location>
</feature>